<feature type="transmembrane region" description="Helical" evidence="1">
    <location>
        <begin position="34"/>
        <end position="55"/>
    </location>
</feature>
<name>A0A426QHI0_9GAMM</name>
<protein>
    <submittedName>
        <fullName evidence="2">DUF2069 domain-containing protein</fullName>
    </submittedName>
</protein>
<comment type="caution">
    <text evidence="2">The sequence shown here is derived from an EMBL/GenBank/DDBJ whole genome shotgun (WGS) entry which is preliminary data.</text>
</comment>
<dbReference type="InterPro" id="IPR018643">
    <property type="entry name" value="DUF2069_membrane"/>
</dbReference>
<feature type="transmembrane region" description="Helical" evidence="1">
    <location>
        <begin position="88"/>
        <end position="108"/>
    </location>
</feature>
<proteinExistence type="predicted"/>
<dbReference type="RefSeq" id="WP_125180425.1">
    <property type="nucleotide sequence ID" value="NZ_QZMU01000001.1"/>
</dbReference>
<gene>
    <name evidence="2" type="ORF">D6C00_04060</name>
</gene>
<evidence type="ECO:0000313" key="2">
    <source>
        <dbReference type="EMBL" id="RRQ21211.1"/>
    </source>
</evidence>
<dbReference type="Pfam" id="PF09842">
    <property type="entry name" value="DUF2069"/>
    <property type="match status" value="1"/>
</dbReference>
<dbReference type="AlphaFoldDB" id="A0A426QHI0"/>
<dbReference type="EMBL" id="QZMU01000001">
    <property type="protein sequence ID" value="RRQ21211.1"/>
    <property type="molecule type" value="Genomic_DNA"/>
</dbReference>
<feature type="transmembrane region" description="Helical" evidence="1">
    <location>
        <begin position="9"/>
        <end position="28"/>
    </location>
</feature>
<keyword evidence="1" id="KW-0812">Transmembrane</keyword>
<keyword evidence="3" id="KW-1185">Reference proteome</keyword>
<dbReference type="Proteomes" id="UP000287798">
    <property type="component" value="Unassembled WGS sequence"/>
</dbReference>
<dbReference type="OrthoDB" id="5569826at2"/>
<evidence type="ECO:0000313" key="3">
    <source>
        <dbReference type="Proteomes" id="UP000287798"/>
    </source>
</evidence>
<accession>A0A426QHI0</accession>
<evidence type="ECO:0000256" key="1">
    <source>
        <dbReference type="SAM" id="Phobius"/>
    </source>
</evidence>
<organism evidence="2 3">
    <name type="scientific">Thiohalobacter thiocyanaticus</name>
    <dbReference type="NCBI Taxonomy" id="585455"/>
    <lineage>
        <taxon>Bacteria</taxon>
        <taxon>Pseudomonadati</taxon>
        <taxon>Pseudomonadota</taxon>
        <taxon>Gammaproteobacteria</taxon>
        <taxon>Thiohalobacterales</taxon>
        <taxon>Thiohalobacteraceae</taxon>
        <taxon>Thiohalobacter</taxon>
    </lineage>
</organism>
<sequence>MAPAVWQRLLLAGHLGTLAVLVAWYGWLSPSAQLPTALVLLALGVPLLLPLRGLLHGRRYTVAWSLFLAIAYFAHALVELYSSPADRLYAGIELMTTLTWFVAGIGYVRSTRDEGRGSRDE</sequence>
<reference evidence="2 3" key="1">
    <citation type="journal article" date="2010" name="Int. J. Syst. Evol. Microbiol.">
        <title>Thiohalobacter thiocyanaticus gen. nov., sp. nov., a moderately halophilic, sulfur-oxidizing gammaproteobacterium from hypersaline lakes, that utilizes thiocyanate.</title>
        <authorList>
            <person name="Sorokin D.Y."/>
            <person name="Kovaleva O.L."/>
            <person name="Tourova T.P."/>
            <person name="Muyzer G."/>
        </authorList>
    </citation>
    <scope>NUCLEOTIDE SEQUENCE [LARGE SCALE GENOMIC DNA]</scope>
    <source>
        <strain evidence="2 3">Hrh1</strain>
    </source>
</reference>
<keyword evidence="1" id="KW-1133">Transmembrane helix</keyword>
<feature type="transmembrane region" description="Helical" evidence="1">
    <location>
        <begin position="62"/>
        <end position="82"/>
    </location>
</feature>
<keyword evidence="1" id="KW-0472">Membrane</keyword>